<dbReference type="STRING" id="906689.A0A2I0W7U7"/>
<evidence type="ECO:0000256" key="5">
    <source>
        <dbReference type="SAM" id="MobiDB-lite"/>
    </source>
</evidence>
<evidence type="ECO:0000313" key="7">
    <source>
        <dbReference type="Proteomes" id="UP000233837"/>
    </source>
</evidence>
<evidence type="ECO:0000256" key="2">
    <source>
        <dbReference type="ARBA" id="ARBA00017589"/>
    </source>
</evidence>
<comment type="subcellular location">
    <subcellularLocation>
        <location evidence="1">Nucleus</location>
    </subcellularLocation>
</comment>
<gene>
    <name evidence="6" type="ORF">MA16_Dca027201</name>
</gene>
<reference evidence="6 7" key="1">
    <citation type="journal article" date="2016" name="Sci. Rep.">
        <title>The Dendrobium catenatum Lindl. genome sequence provides insights into polysaccharide synthase, floral development and adaptive evolution.</title>
        <authorList>
            <person name="Zhang G.Q."/>
            <person name="Xu Q."/>
            <person name="Bian C."/>
            <person name="Tsai W.C."/>
            <person name="Yeh C.M."/>
            <person name="Liu K.W."/>
            <person name="Yoshida K."/>
            <person name="Zhang L.S."/>
            <person name="Chang S.B."/>
            <person name="Chen F."/>
            <person name="Shi Y."/>
            <person name="Su Y.Y."/>
            <person name="Zhang Y.Q."/>
            <person name="Chen L.J."/>
            <person name="Yin Y."/>
            <person name="Lin M."/>
            <person name="Huang H."/>
            <person name="Deng H."/>
            <person name="Wang Z.W."/>
            <person name="Zhu S.L."/>
            <person name="Zhao X."/>
            <person name="Deng C."/>
            <person name="Niu S.C."/>
            <person name="Huang J."/>
            <person name="Wang M."/>
            <person name="Liu G.H."/>
            <person name="Yang H.J."/>
            <person name="Xiao X.J."/>
            <person name="Hsiao Y.Y."/>
            <person name="Wu W.L."/>
            <person name="Chen Y.Y."/>
            <person name="Mitsuda N."/>
            <person name="Ohme-Takagi M."/>
            <person name="Luo Y.B."/>
            <person name="Van de Peer Y."/>
            <person name="Liu Z.J."/>
        </authorList>
    </citation>
    <scope>NUCLEOTIDE SEQUENCE [LARGE SCALE GENOMIC DNA]</scope>
    <source>
        <tissue evidence="6">The whole plant</tissue>
    </source>
</reference>
<feature type="region of interest" description="Disordered" evidence="5">
    <location>
        <begin position="495"/>
        <end position="556"/>
    </location>
</feature>
<dbReference type="GO" id="GO:0006271">
    <property type="term" value="P:DNA strand elongation involved in DNA replication"/>
    <property type="evidence" value="ECO:0007669"/>
    <property type="project" value="TreeGrafter"/>
</dbReference>
<dbReference type="EMBL" id="KZ502868">
    <property type="protein sequence ID" value="PKU71736.1"/>
    <property type="molecule type" value="Genomic_DNA"/>
</dbReference>
<dbReference type="GO" id="GO:0003887">
    <property type="term" value="F:DNA-directed DNA polymerase activity"/>
    <property type="evidence" value="ECO:0007669"/>
    <property type="project" value="TreeGrafter"/>
</dbReference>
<dbReference type="GO" id="GO:0006297">
    <property type="term" value="P:nucleotide-excision repair, DNA gap filling"/>
    <property type="evidence" value="ECO:0007669"/>
    <property type="project" value="TreeGrafter"/>
</dbReference>
<dbReference type="InterPro" id="IPR041913">
    <property type="entry name" value="POLD3_sf"/>
</dbReference>
<evidence type="ECO:0000313" key="6">
    <source>
        <dbReference type="EMBL" id="PKU71736.1"/>
    </source>
</evidence>
<dbReference type="AlphaFoldDB" id="A0A2I0W7U7"/>
<organism evidence="6 7">
    <name type="scientific">Dendrobium catenatum</name>
    <dbReference type="NCBI Taxonomy" id="906689"/>
    <lineage>
        <taxon>Eukaryota</taxon>
        <taxon>Viridiplantae</taxon>
        <taxon>Streptophyta</taxon>
        <taxon>Embryophyta</taxon>
        <taxon>Tracheophyta</taxon>
        <taxon>Spermatophyta</taxon>
        <taxon>Magnoliopsida</taxon>
        <taxon>Liliopsida</taxon>
        <taxon>Asparagales</taxon>
        <taxon>Orchidaceae</taxon>
        <taxon>Epidendroideae</taxon>
        <taxon>Malaxideae</taxon>
        <taxon>Dendrobiinae</taxon>
        <taxon>Dendrobium</taxon>
    </lineage>
</organism>
<feature type="compositionally biased region" description="Polar residues" evidence="5">
    <location>
        <begin position="244"/>
        <end position="259"/>
    </location>
</feature>
<dbReference type="FunFam" id="3.90.1030.20:FF:000002">
    <property type="entry name" value="DNA polymerase delta subunit"/>
    <property type="match status" value="1"/>
</dbReference>
<protein>
    <recommendedName>
        <fullName evidence="2">DNA polymerase delta subunit 3</fullName>
    </recommendedName>
</protein>
<evidence type="ECO:0000256" key="1">
    <source>
        <dbReference type="ARBA" id="ARBA00004123"/>
    </source>
</evidence>
<evidence type="ECO:0000256" key="3">
    <source>
        <dbReference type="ARBA" id="ARBA00022705"/>
    </source>
</evidence>
<proteinExistence type="predicted"/>
<dbReference type="GO" id="GO:1904161">
    <property type="term" value="P:DNA synthesis involved in UV-damage excision repair"/>
    <property type="evidence" value="ECO:0007669"/>
    <property type="project" value="TreeGrafter"/>
</dbReference>
<accession>A0A2I0W7U7</accession>
<dbReference type="PANTHER" id="PTHR17598">
    <property type="entry name" value="DNA POLYMERASE DELTA SUBUNIT 3"/>
    <property type="match status" value="1"/>
</dbReference>
<reference evidence="6 7" key="2">
    <citation type="journal article" date="2017" name="Nature">
        <title>The Apostasia genome and the evolution of orchids.</title>
        <authorList>
            <person name="Zhang G.Q."/>
            <person name="Liu K.W."/>
            <person name="Li Z."/>
            <person name="Lohaus R."/>
            <person name="Hsiao Y.Y."/>
            <person name="Niu S.C."/>
            <person name="Wang J.Y."/>
            <person name="Lin Y.C."/>
            <person name="Xu Q."/>
            <person name="Chen L.J."/>
            <person name="Yoshida K."/>
            <person name="Fujiwara S."/>
            <person name="Wang Z.W."/>
            <person name="Zhang Y.Q."/>
            <person name="Mitsuda N."/>
            <person name="Wang M."/>
            <person name="Liu G.H."/>
            <person name="Pecoraro L."/>
            <person name="Huang H.X."/>
            <person name="Xiao X.J."/>
            <person name="Lin M."/>
            <person name="Wu X.Y."/>
            <person name="Wu W.L."/>
            <person name="Chen Y.Y."/>
            <person name="Chang S.B."/>
            <person name="Sakamoto S."/>
            <person name="Ohme-Takagi M."/>
            <person name="Yagi M."/>
            <person name="Zeng S.J."/>
            <person name="Shen C.Y."/>
            <person name="Yeh C.M."/>
            <person name="Luo Y.B."/>
            <person name="Tsai W.C."/>
            <person name="Van de Peer Y."/>
            <person name="Liu Z.J."/>
        </authorList>
    </citation>
    <scope>NUCLEOTIDE SEQUENCE [LARGE SCALE GENOMIC DNA]</scope>
    <source>
        <tissue evidence="6">The whole plant</tissue>
    </source>
</reference>
<feature type="compositionally biased region" description="Basic and acidic residues" evidence="5">
    <location>
        <begin position="495"/>
        <end position="506"/>
    </location>
</feature>
<dbReference type="Pfam" id="PF09507">
    <property type="entry name" value="CDC27"/>
    <property type="match status" value="1"/>
</dbReference>
<feature type="region of interest" description="Disordered" evidence="5">
    <location>
        <begin position="219"/>
        <end position="297"/>
    </location>
</feature>
<keyword evidence="3" id="KW-0235">DNA replication</keyword>
<feature type="compositionally biased region" description="Polar residues" evidence="5">
    <location>
        <begin position="219"/>
        <end position="233"/>
    </location>
</feature>
<keyword evidence="7" id="KW-1185">Reference proteome</keyword>
<dbReference type="InterPro" id="IPR019038">
    <property type="entry name" value="POLD3"/>
</dbReference>
<dbReference type="GO" id="GO:0043625">
    <property type="term" value="C:delta DNA polymerase complex"/>
    <property type="evidence" value="ECO:0007669"/>
    <property type="project" value="InterPro"/>
</dbReference>
<evidence type="ECO:0000256" key="4">
    <source>
        <dbReference type="ARBA" id="ARBA00023242"/>
    </source>
</evidence>
<dbReference type="PANTHER" id="PTHR17598:SF13">
    <property type="entry name" value="DNA POLYMERASE DELTA SUBUNIT 3"/>
    <property type="match status" value="1"/>
</dbReference>
<dbReference type="Gene3D" id="3.90.1030.20">
    <property type="entry name" value="DNA polymerase delta, p66 (Cdc27) subunit, wHTH domain"/>
    <property type="match status" value="1"/>
</dbReference>
<name>A0A2I0W7U7_9ASPA</name>
<dbReference type="Proteomes" id="UP000233837">
    <property type="component" value="Unassembled WGS sequence"/>
</dbReference>
<sequence length="556" mass="61275">MLAVEALEILGQIQVLVIDKLQVVRISWSLFLFQSPYLLAEIACFTMDRLIHLFFPLGQINLLRFQVSYKWLSRKFSVSSNQAKKLLREFVDKHGNNLEVLYSLSGWLKNSSGTYCIRLASGKKLEEVMKEFDGTCSVEVYSIQSCLPRDLAVLWNAEFVQAEELFNQPSTVENCLRNNRFGGISNCFVKRAVNGQSAAVSSTSQLKDNVGIVQTKASNVTKDENLQPQQENRGQFGVKEELKSSSTVGSIDKTNQNVGEYTKKTHPVKESSNPLQAKRKGIPNEKTSTGPGGSLATLWGRASVKSKPSSMASRSTCDIAIAANTADAQICAEEAADAESSDEEGYKLCYKRESNGSSTRKRQFIINYSDEEDDDDNVVSLASPIPPKEKSFSDTMQSAENLNVEKEILCTNKLERETLVNKQDIDDKSHGLSSEKSSIANASFQKAENNFQNDLASANGKDTAPMASKRKKVVKTRIDERGREVTEVVWDEPVCSKDADKDKTTNDARPTAAIKEQATASNAPPNTGIKGGTKKPLKGGGKDTKQGKILSFFKKI</sequence>
<keyword evidence="4" id="KW-0539">Nucleus</keyword>